<feature type="transmembrane region" description="Helical" evidence="7">
    <location>
        <begin position="371"/>
        <end position="390"/>
    </location>
</feature>
<evidence type="ECO:0000256" key="3">
    <source>
        <dbReference type="ARBA" id="ARBA00022692"/>
    </source>
</evidence>
<feature type="region of interest" description="Disordered" evidence="6">
    <location>
        <begin position="1"/>
        <end position="46"/>
    </location>
</feature>
<feature type="transmembrane region" description="Helical" evidence="7">
    <location>
        <begin position="402"/>
        <end position="423"/>
    </location>
</feature>
<feature type="transmembrane region" description="Helical" evidence="7">
    <location>
        <begin position="463"/>
        <end position="484"/>
    </location>
</feature>
<evidence type="ECO:0000313" key="8">
    <source>
        <dbReference type="EMBL" id="KAF7193462.1"/>
    </source>
</evidence>
<reference evidence="8" key="1">
    <citation type="submission" date="2020-04" db="EMBL/GenBank/DDBJ databases">
        <title>Draft genome resource of the tomato pathogen Pseudocercospora fuligena.</title>
        <authorList>
            <person name="Zaccaron A."/>
        </authorList>
    </citation>
    <scope>NUCLEOTIDE SEQUENCE</scope>
    <source>
        <strain evidence="8">PF001</strain>
    </source>
</reference>
<evidence type="ECO:0000256" key="5">
    <source>
        <dbReference type="ARBA" id="ARBA00023136"/>
    </source>
</evidence>
<feature type="transmembrane region" description="Helical" evidence="7">
    <location>
        <begin position="496"/>
        <end position="517"/>
    </location>
</feature>
<feature type="transmembrane region" description="Helical" evidence="7">
    <location>
        <begin position="163"/>
        <end position="182"/>
    </location>
</feature>
<evidence type="ECO:0000313" key="9">
    <source>
        <dbReference type="Proteomes" id="UP000660729"/>
    </source>
</evidence>
<comment type="subcellular location">
    <subcellularLocation>
        <location evidence="1">Membrane</location>
        <topology evidence="1">Multi-pass membrane protein</topology>
    </subcellularLocation>
</comment>
<organism evidence="8 9">
    <name type="scientific">Pseudocercospora fuligena</name>
    <dbReference type="NCBI Taxonomy" id="685502"/>
    <lineage>
        <taxon>Eukaryota</taxon>
        <taxon>Fungi</taxon>
        <taxon>Dikarya</taxon>
        <taxon>Ascomycota</taxon>
        <taxon>Pezizomycotina</taxon>
        <taxon>Dothideomycetes</taxon>
        <taxon>Dothideomycetidae</taxon>
        <taxon>Mycosphaerellales</taxon>
        <taxon>Mycosphaerellaceae</taxon>
        <taxon>Pseudocercospora</taxon>
    </lineage>
</organism>
<comment type="caution">
    <text evidence="8">The sequence shown here is derived from an EMBL/GenBank/DDBJ whole genome shotgun (WGS) entry which is preliminary data.</text>
</comment>
<evidence type="ECO:0000256" key="4">
    <source>
        <dbReference type="ARBA" id="ARBA00022989"/>
    </source>
</evidence>
<accession>A0A8H6RMQ8</accession>
<dbReference type="OrthoDB" id="1935484at2759"/>
<dbReference type="InterPro" id="IPR011701">
    <property type="entry name" value="MFS"/>
</dbReference>
<dbReference type="Pfam" id="PF07690">
    <property type="entry name" value="MFS_1"/>
    <property type="match status" value="1"/>
</dbReference>
<dbReference type="InterPro" id="IPR036259">
    <property type="entry name" value="MFS_trans_sf"/>
</dbReference>
<dbReference type="PANTHER" id="PTHR43791:SF14">
    <property type="entry name" value="MFS GENERAL SUBSTRATE TRANSPORTER"/>
    <property type="match status" value="1"/>
</dbReference>
<dbReference type="GO" id="GO:0016020">
    <property type="term" value="C:membrane"/>
    <property type="evidence" value="ECO:0007669"/>
    <property type="project" value="UniProtKB-SubCell"/>
</dbReference>
<feature type="transmembrane region" description="Helical" evidence="7">
    <location>
        <begin position="258"/>
        <end position="278"/>
    </location>
</feature>
<dbReference type="Gene3D" id="1.20.1250.20">
    <property type="entry name" value="MFS general substrate transporter like domains"/>
    <property type="match status" value="1"/>
</dbReference>
<evidence type="ECO:0000256" key="6">
    <source>
        <dbReference type="SAM" id="MobiDB-lite"/>
    </source>
</evidence>
<keyword evidence="2" id="KW-0813">Transport</keyword>
<sequence>MASTLKDDTAPTALPTDNKEFETVQEKSSQGSLSSSELVEGDHGSDRNHVFADEKVADYWRDVYEKAKYEGRHRFDPDITWSADEEKKLKRKIDFRIMVWCWLMFLALDLNRRNINRAISDDMLEELNMNTNDFNYGQTIFLVSFLAAELPSGLISKKLGPDIWIPFIITSWSIVSAAQAGLKNKQGYYACRCLLSLLMGGFIPDTVLYITYWYKAKELPIRLSWFWTVLSTCNILGSLLAAGILQMRGLQGWSGWQWLFLIEGCITACVGLASWGLMPASITQTKGWIRGKKGWFTEREEKILVNRLLRDDPSKGDMNNRQAVTLDRLWKCLKDYDLWPLYLVGLTTYVPPQPASTYISYILRQMGWSTFNANLLTIPSQFMFGVNLLVISKVSEWFNERALVSSTSNIWIFPFLAALVALGSSVSDWVRYGLLTGLLSYPYCHAILVAWNSRNSNSVRTRAVSAALYNMMVQAGNIIGTNIYRDDDRPYYIRGNRILLGFCCFNIVLFVVVKYYYVGRNKRREEAWAKLTGEEKVDYVRNTEDEGAKRMDFRFAH</sequence>
<dbReference type="AlphaFoldDB" id="A0A8H6RMQ8"/>
<gene>
    <name evidence="8" type="ORF">HII31_05242</name>
</gene>
<keyword evidence="4 7" id="KW-1133">Transmembrane helix</keyword>
<feature type="transmembrane region" description="Helical" evidence="7">
    <location>
        <begin position="429"/>
        <end position="451"/>
    </location>
</feature>
<keyword evidence="9" id="KW-1185">Reference proteome</keyword>
<dbReference type="EMBL" id="JABCIY010000085">
    <property type="protein sequence ID" value="KAF7193462.1"/>
    <property type="molecule type" value="Genomic_DNA"/>
</dbReference>
<dbReference type="PANTHER" id="PTHR43791">
    <property type="entry name" value="PERMEASE-RELATED"/>
    <property type="match status" value="1"/>
</dbReference>
<dbReference type="GO" id="GO:0022857">
    <property type="term" value="F:transmembrane transporter activity"/>
    <property type="evidence" value="ECO:0007669"/>
    <property type="project" value="InterPro"/>
</dbReference>
<name>A0A8H6RMQ8_9PEZI</name>
<proteinExistence type="predicted"/>
<feature type="transmembrane region" description="Helical" evidence="7">
    <location>
        <begin position="194"/>
        <end position="213"/>
    </location>
</feature>
<protein>
    <submittedName>
        <fullName evidence="8">Putative transporter</fullName>
    </submittedName>
</protein>
<dbReference type="FunFam" id="1.20.1250.20:FF:000247">
    <property type="entry name" value="MFS general substrate transporter"/>
    <property type="match status" value="1"/>
</dbReference>
<evidence type="ECO:0000256" key="2">
    <source>
        <dbReference type="ARBA" id="ARBA00022448"/>
    </source>
</evidence>
<dbReference type="Proteomes" id="UP000660729">
    <property type="component" value="Unassembled WGS sequence"/>
</dbReference>
<dbReference type="SUPFAM" id="SSF103473">
    <property type="entry name" value="MFS general substrate transporter"/>
    <property type="match status" value="1"/>
</dbReference>
<feature type="compositionally biased region" description="Low complexity" evidence="6">
    <location>
        <begin position="26"/>
        <end position="38"/>
    </location>
</feature>
<evidence type="ECO:0000256" key="7">
    <source>
        <dbReference type="SAM" id="Phobius"/>
    </source>
</evidence>
<keyword evidence="3 7" id="KW-0812">Transmembrane</keyword>
<keyword evidence="5 7" id="KW-0472">Membrane</keyword>
<feature type="transmembrane region" description="Helical" evidence="7">
    <location>
        <begin position="225"/>
        <end position="246"/>
    </location>
</feature>
<evidence type="ECO:0000256" key="1">
    <source>
        <dbReference type="ARBA" id="ARBA00004141"/>
    </source>
</evidence>
<dbReference type="FunFam" id="1.20.1250.20:FF:000106">
    <property type="entry name" value="MFS transporter, putative"/>
    <property type="match status" value="1"/>
</dbReference>